<dbReference type="Pfam" id="PF05728">
    <property type="entry name" value="UPF0227"/>
    <property type="match status" value="1"/>
</dbReference>
<dbReference type="InterPro" id="IPR008886">
    <property type="entry name" value="UPF0227/Esterase_YqiA"/>
</dbReference>
<dbReference type="AlphaFoldDB" id="A0A0C1QI58"/>
<accession>A0A0C1QI58</accession>
<protein>
    <submittedName>
        <fullName evidence="1">Esterase</fullName>
    </submittedName>
</protein>
<dbReference type="EMBL" id="JWIC01000010">
    <property type="protein sequence ID" value="KID54857.1"/>
    <property type="molecule type" value="Genomic_DNA"/>
</dbReference>
<evidence type="ECO:0000313" key="2">
    <source>
        <dbReference type="Proteomes" id="UP000031327"/>
    </source>
</evidence>
<dbReference type="RefSeq" id="WP_039611752.1">
    <property type="nucleotide sequence ID" value="NZ_JWIC01000010.1"/>
</dbReference>
<dbReference type="Gene3D" id="3.40.50.1820">
    <property type="entry name" value="alpha/beta hydrolase"/>
    <property type="match status" value="1"/>
</dbReference>
<dbReference type="InterPro" id="IPR029058">
    <property type="entry name" value="AB_hydrolase_fold"/>
</dbReference>
<reference evidence="1 2" key="1">
    <citation type="submission" date="2014-12" db="EMBL/GenBank/DDBJ databases">
        <title>Draft Genome Sequence of Pseudoalteromonas luteoviolacea HI1.</title>
        <authorList>
            <person name="Asahina A.Y."/>
            <person name="Hadfield M.G."/>
        </authorList>
    </citation>
    <scope>NUCLEOTIDE SEQUENCE [LARGE SCALE GENOMIC DNA]</scope>
    <source>
        <strain evidence="1 2">HI1</strain>
    </source>
</reference>
<sequence length="185" mass="21408">MANKVIYIHGFNSSEKSFKAQQLGEYFKDRCEYLVPRLHYDPRVAILQLESMIDDECALVGSSLGGFFATYLSQTFNLRAVVVNPAVRPDKLLWDYLGPQYNPYQELNYELTIEHMSALQRMYIAKPSMPSNLLLLQQTADEVLPYQEAVNYYRDCPSIIEFGGDHSFVGFERHFSRIANYLKIK</sequence>
<dbReference type="SUPFAM" id="SSF53474">
    <property type="entry name" value="alpha/beta-Hydrolases"/>
    <property type="match status" value="1"/>
</dbReference>
<evidence type="ECO:0000313" key="1">
    <source>
        <dbReference type="EMBL" id="KID54857.1"/>
    </source>
</evidence>
<comment type="caution">
    <text evidence="1">The sequence shown here is derived from an EMBL/GenBank/DDBJ whole genome shotgun (WGS) entry which is preliminary data.</text>
</comment>
<dbReference type="PANTHER" id="PTHR35602">
    <property type="entry name" value="ESTERASE YQIA-RELATED"/>
    <property type="match status" value="1"/>
</dbReference>
<organism evidence="1 2">
    <name type="scientific">Pseudoalteromonas luteoviolacea</name>
    <dbReference type="NCBI Taxonomy" id="43657"/>
    <lineage>
        <taxon>Bacteria</taxon>
        <taxon>Pseudomonadati</taxon>
        <taxon>Pseudomonadota</taxon>
        <taxon>Gammaproteobacteria</taxon>
        <taxon>Alteromonadales</taxon>
        <taxon>Pseudoalteromonadaceae</taxon>
        <taxon>Pseudoalteromonas</taxon>
    </lineage>
</organism>
<name>A0A0C1QI58_9GAMM</name>
<proteinExistence type="predicted"/>
<gene>
    <name evidence="1" type="ORF">JF50_23660</name>
</gene>
<dbReference type="PANTHER" id="PTHR35602:SF3">
    <property type="entry name" value="ESTERASE YQIA"/>
    <property type="match status" value="1"/>
</dbReference>
<dbReference type="Proteomes" id="UP000031327">
    <property type="component" value="Unassembled WGS sequence"/>
</dbReference>
<dbReference type="OrthoDB" id="9814831at2"/>